<evidence type="ECO:0000256" key="1">
    <source>
        <dbReference type="SAM" id="MobiDB-lite"/>
    </source>
</evidence>
<name>A0A5B7DKF7_PORTR</name>
<proteinExistence type="predicted"/>
<dbReference type="AlphaFoldDB" id="A0A5B7DKF7"/>
<feature type="region of interest" description="Disordered" evidence="1">
    <location>
        <begin position="15"/>
        <end position="44"/>
    </location>
</feature>
<dbReference type="Proteomes" id="UP000324222">
    <property type="component" value="Unassembled WGS sequence"/>
</dbReference>
<protein>
    <submittedName>
        <fullName evidence="2">Uncharacterized protein</fullName>
    </submittedName>
</protein>
<evidence type="ECO:0000313" key="2">
    <source>
        <dbReference type="EMBL" id="MPC22101.1"/>
    </source>
</evidence>
<evidence type="ECO:0000313" key="3">
    <source>
        <dbReference type="Proteomes" id="UP000324222"/>
    </source>
</evidence>
<reference evidence="2 3" key="1">
    <citation type="submission" date="2019-05" db="EMBL/GenBank/DDBJ databases">
        <title>Another draft genome of Portunus trituberculatus and its Hox gene families provides insights of decapod evolution.</title>
        <authorList>
            <person name="Jeong J.-H."/>
            <person name="Song I."/>
            <person name="Kim S."/>
            <person name="Choi T."/>
            <person name="Kim D."/>
            <person name="Ryu S."/>
            <person name="Kim W."/>
        </authorList>
    </citation>
    <scope>NUCLEOTIDE SEQUENCE [LARGE SCALE GENOMIC DNA]</scope>
    <source>
        <tissue evidence="2">Muscle</tissue>
    </source>
</reference>
<dbReference type="EMBL" id="VSRR010001051">
    <property type="protein sequence ID" value="MPC22101.1"/>
    <property type="molecule type" value="Genomic_DNA"/>
</dbReference>
<accession>A0A5B7DKF7</accession>
<keyword evidence="3" id="KW-1185">Reference proteome</keyword>
<organism evidence="2 3">
    <name type="scientific">Portunus trituberculatus</name>
    <name type="common">Swimming crab</name>
    <name type="synonym">Neptunus trituberculatus</name>
    <dbReference type="NCBI Taxonomy" id="210409"/>
    <lineage>
        <taxon>Eukaryota</taxon>
        <taxon>Metazoa</taxon>
        <taxon>Ecdysozoa</taxon>
        <taxon>Arthropoda</taxon>
        <taxon>Crustacea</taxon>
        <taxon>Multicrustacea</taxon>
        <taxon>Malacostraca</taxon>
        <taxon>Eumalacostraca</taxon>
        <taxon>Eucarida</taxon>
        <taxon>Decapoda</taxon>
        <taxon>Pleocyemata</taxon>
        <taxon>Brachyura</taxon>
        <taxon>Eubrachyura</taxon>
        <taxon>Portunoidea</taxon>
        <taxon>Portunidae</taxon>
        <taxon>Portuninae</taxon>
        <taxon>Portunus</taxon>
    </lineage>
</organism>
<comment type="caution">
    <text evidence="2">The sequence shown here is derived from an EMBL/GenBank/DDBJ whole genome shotgun (WGS) entry which is preliminary data.</text>
</comment>
<gene>
    <name evidence="2" type="ORF">E2C01_015107</name>
</gene>
<sequence length="104" mass="11472">MRSAINALYIWFNPHTEGQAGESNQRASQVSPGNREGPQLRPLTQECNARPLDSHTRRCNINSLQPPIAVSGAPEEVTVVVVEVVISRRRDRLATPQDTKAEGE</sequence>
<feature type="compositionally biased region" description="Polar residues" evidence="1">
    <location>
        <begin position="21"/>
        <end position="32"/>
    </location>
</feature>